<proteinExistence type="inferred from homology"/>
<dbReference type="Pfam" id="PF04791">
    <property type="entry name" value="LMBR1"/>
    <property type="match status" value="1"/>
</dbReference>
<feature type="transmembrane region" description="Helical" evidence="7">
    <location>
        <begin position="127"/>
        <end position="152"/>
    </location>
</feature>
<feature type="compositionally biased region" description="Polar residues" evidence="6">
    <location>
        <begin position="590"/>
        <end position="608"/>
    </location>
</feature>
<dbReference type="InParanoid" id="A0A078AXP7"/>
<comment type="subcellular location">
    <subcellularLocation>
        <location evidence="1">Membrane</location>
        <topology evidence="1">Multi-pass membrane protein</topology>
    </subcellularLocation>
</comment>
<dbReference type="AlphaFoldDB" id="A0A078AXP7"/>
<dbReference type="PANTHER" id="PTHR21355:SF0">
    <property type="entry name" value="G-PROTEIN COUPLED RECEPTOR-ASSOCIATED PROTEIN LMBRD2"/>
    <property type="match status" value="1"/>
</dbReference>
<sequence length="652" mass="75586">MVWSYASKERTPIFVKATTVFGWFLGFMIILIIPLDIFKVKVDGNKDSFMVSWWYFNYWTIFAMNWFIIPFMIEYFSSGDFTYKEKFKRAIRNFIPQFILYISVFILGIVILACYENGRAALKEEGVLGCIIGLSLIFGFLELVILLGYGLVQIPLSYFRLSSNNRRLKMYQYKVTQFHESLISKSMKCQKLISVANQIQVQNSHQKYKLHIMETVISFGSYFKQINQFVKVIAEEDLKISAKPQKQVKLEEKYQGTLSYDQLIKLRQKIKFQTIDILRLITFKKEAIKKAIFQQDIVDAVSRGDSVIKSYFVKDRDPIRCCDSILIQLSIYFTLKLLAYSWYVSWKPILMLILGVIFTALSLIIWLAELLYCFGVDNDIINDMIATPDLNNASNYIIDNLVCLIPLVYLIAATNFGLFKLRTSKIYALHPNHNTDPSCLLFSCLFIMRLSVPIVYNFLLLTEVKATAAFEVLSPVSYVNFMGESFNKYAFPCLLTIMILLSIFNLYSKLMICIGLKQYAFDNDYQEEKIEEGRKIVEQYRNEKLLLLGSSKSNRSSSRKKILPDLEQPVMSSVKRSKINQETLDGSDLLFSSGNEDNQESPENNDNKGSFAYDNSRMSARMSLNTFRMDDDDEEKARKGLRGFFRQVFQKK</sequence>
<feature type="transmembrane region" description="Helical" evidence="7">
    <location>
        <begin position="397"/>
        <end position="418"/>
    </location>
</feature>
<evidence type="ECO:0000256" key="4">
    <source>
        <dbReference type="ARBA" id="ARBA00022989"/>
    </source>
</evidence>
<evidence type="ECO:0000256" key="7">
    <source>
        <dbReference type="SAM" id="Phobius"/>
    </source>
</evidence>
<gene>
    <name evidence="8" type="primary">Contig5397.g5774</name>
    <name evidence="8" type="ORF">STYLEM_16024</name>
</gene>
<feature type="region of interest" description="Disordered" evidence="6">
    <location>
        <begin position="590"/>
        <end position="615"/>
    </location>
</feature>
<comment type="similarity">
    <text evidence="2">Belongs to the LIMR family.</text>
</comment>
<protein>
    <submittedName>
        <fullName evidence="8">Uncharacterized protein</fullName>
    </submittedName>
</protein>
<reference evidence="8 9" key="1">
    <citation type="submission" date="2014-06" db="EMBL/GenBank/DDBJ databases">
        <authorList>
            <person name="Swart Estienne"/>
        </authorList>
    </citation>
    <scope>NUCLEOTIDE SEQUENCE [LARGE SCALE GENOMIC DNA]</scope>
    <source>
        <strain evidence="8 9">130c</strain>
    </source>
</reference>
<evidence type="ECO:0000256" key="3">
    <source>
        <dbReference type="ARBA" id="ARBA00022692"/>
    </source>
</evidence>
<dbReference type="GO" id="GO:0016020">
    <property type="term" value="C:membrane"/>
    <property type="evidence" value="ECO:0007669"/>
    <property type="project" value="UniProtKB-SubCell"/>
</dbReference>
<keyword evidence="4 7" id="KW-1133">Transmembrane helix</keyword>
<keyword evidence="3 7" id="KW-0812">Transmembrane</keyword>
<keyword evidence="5 7" id="KW-0472">Membrane</keyword>
<feature type="transmembrane region" description="Helical" evidence="7">
    <location>
        <begin position="20"/>
        <end position="38"/>
    </location>
</feature>
<dbReference type="InterPro" id="IPR006876">
    <property type="entry name" value="LMBR1-like_membr_prot"/>
</dbReference>
<dbReference type="OrthoDB" id="203099at2759"/>
<feature type="transmembrane region" description="Helical" evidence="7">
    <location>
        <begin position="350"/>
        <end position="368"/>
    </location>
</feature>
<feature type="transmembrane region" description="Helical" evidence="7">
    <location>
        <begin position="489"/>
        <end position="507"/>
    </location>
</feature>
<dbReference type="OMA" id="KLIRSCK"/>
<name>A0A078AXP7_STYLE</name>
<dbReference type="PANTHER" id="PTHR21355">
    <property type="entry name" value="G-PROTEIN COUPLED RECEPTOR-ASSOCIATED PROTEIN LMBRD2"/>
    <property type="match status" value="1"/>
</dbReference>
<keyword evidence="9" id="KW-1185">Reference proteome</keyword>
<evidence type="ECO:0000256" key="1">
    <source>
        <dbReference type="ARBA" id="ARBA00004141"/>
    </source>
</evidence>
<dbReference type="InterPro" id="IPR051584">
    <property type="entry name" value="GPCR-associated_LMBR1"/>
</dbReference>
<feature type="transmembrane region" description="Helical" evidence="7">
    <location>
        <begin position="439"/>
        <end position="459"/>
    </location>
</feature>
<evidence type="ECO:0000313" key="8">
    <source>
        <dbReference type="EMBL" id="CDW86924.1"/>
    </source>
</evidence>
<evidence type="ECO:0000256" key="5">
    <source>
        <dbReference type="ARBA" id="ARBA00023136"/>
    </source>
</evidence>
<dbReference type="Proteomes" id="UP000039865">
    <property type="component" value="Unassembled WGS sequence"/>
</dbReference>
<evidence type="ECO:0000313" key="9">
    <source>
        <dbReference type="Proteomes" id="UP000039865"/>
    </source>
</evidence>
<feature type="transmembrane region" description="Helical" evidence="7">
    <location>
        <begin position="50"/>
        <end position="73"/>
    </location>
</feature>
<accession>A0A078AXP7</accession>
<dbReference type="EMBL" id="CCKQ01015115">
    <property type="protein sequence ID" value="CDW86924.1"/>
    <property type="molecule type" value="Genomic_DNA"/>
</dbReference>
<organism evidence="8 9">
    <name type="scientific">Stylonychia lemnae</name>
    <name type="common">Ciliate</name>
    <dbReference type="NCBI Taxonomy" id="5949"/>
    <lineage>
        <taxon>Eukaryota</taxon>
        <taxon>Sar</taxon>
        <taxon>Alveolata</taxon>
        <taxon>Ciliophora</taxon>
        <taxon>Intramacronucleata</taxon>
        <taxon>Spirotrichea</taxon>
        <taxon>Stichotrichia</taxon>
        <taxon>Sporadotrichida</taxon>
        <taxon>Oxytrichidae</taxon>
        <taxon>Stylonychinae</taxon>
        <taxon>Stylonychia</taxon>
    </lineage>
</organism>
<evidence type="ECO:0000256" key="2">
    <source>
        <dbReference type="ARBA" id="ARBA00010487"/>
    </source>
</evidence>
<feature type="transmembrane region" description="Helical" evidence="7">
    <location>
        <begin position="93"/>
        <end position="115"/>
    </location>
</feature>
<evidence type="ECO:0000256" key="6">
    <source>
        <dbReference type="SAM" id="MobiDB-lite"/>
    </source>
</evidence>